<gene>
    <name evidence="7" type="primary">rpoE</name>
    <name evidence="7" type="ORF">AORI_4494</name>
</gene>
<dbReference type="Proteomes" id="UP000013968">
    <property type="component" value="Chromosome"/>
</dbReference>
<dbReference type="InterPro" id="IPR036388">
    <property type="entry name" value="WH-like_DNA-bd_sf"/>
</dbReference>
<keyword evidence="5" id="KW-0804">Transcription</keyword>
<organism evidence="7 8">
    <name type="scientific">Amycolatopsis keratiniphila</name>
    <dbReference type="NCBI Taxonomy" id="129921"/>
    <lineage>
        <taxon>Bacteria</taxon>
        <taxon>Bacillati</taxon>
        <taxon>Actinomycetota</taxon>
        <taxon>Actinomycetes</taxon>
        <taxon>Pseudonocardiales</taxon>
        <taxon>Pseudonocardiaceae</taxon>
        <taxon>Amycolatopsis</taxon>
        <taxon>Amycolatopsis japonica group</taxon>
    </lineage>
</organism>
<sequence>MFETDPRYLYDLNSDSDLVAAFRAGDVSAFSALYVRHRITALRYARRLSTCDATAEDVVADAFINIYLALLAGRGPRDDFRNYLISTVRNITIHNYRKNRRLKFVDDIEKFAHDTELSPAAILQERIQSHLERSRATHAFLRLPESWRQILTLTILDERPIADVAAIVGRTPNATHALALRARRGLRATYAELPDAA</sequence>
<name>R4T939_9PSEU</name>
<dbReference type="InterPro" id="IPR007627">
    <property type="entry name" value="RNA_pol_sigma70_r2"/>
</dbReference>
<dbReference type="PANTHER" id="PTHR43133">
    <property type="entry name" value="RNA POLYMERASE ECF-TYPE SIGMA FACTO"/>
    <property type="match status" value="1"/>
</dbReference>
<dbReference type="EMBL" id="CP003410">
    <property type="protein sequence ID" value="AGM07078.1"/>
    <property type="molecule type" value="Genomic_DNA"/>
</dbReference>
<dbReference type="AlphaFoldDB" id="R4T939"/>
<dbReference type="InterPro" id="IPR013325">
    <property type="entry name" value="RNA_pol_sigma_r2"/>
</dbReference>
<dbReference type="RefSeq" id="WP_016334826.1">
    <property type="nucleotide sequence ID" value="NC_021252.1"/>
</dbReference>
<reference evidence="7 8" key="1">
    <citation type="journal article" date="2013" name="BMC Genomics">
        <title>ContigScape: a Cytoscape plugin facilitating microbial genome gap closing.</title>
        <authorList>
            <person name="Tang B."/>
            <person name="Wang Q."/>
            <person name="Yang M."/>
            <person name="Xie F."/>
            <person name="Zhu Y."/>
            <person name="Zhuo Y."/>
            <person name="Wang S."/>
            <person name="Gao H."/>
            <person name="Ding X."/>
            <person name="Zhang L."/>
            <person name="Zhao G."/>
            <person name="Zheng H."/>
        </authorList>
    </citation>
    <scope>NUCLEOTIDE SEQUENCE [LARGE SCALE GENOMIC DNA]</scope>
    <source>
        <strain evidence="7 8">HCCB10007</strain>
    </source>
</reference>
<evidence type="ECO:0000313" key="7">
    <source>
        <dbReference type="EMBL" id="AGM07078.1"/>
    </source>
</evidence>
<dbReference type="SUPFAM" id="SSF88659">
    <property type="entry name" value="Sigma3 and sigma4 domains of RNA polymerase sigma factors"/>
    <property type="match status" value="1"/>
</dbReference>
<dbReference type="PANTHER" id="PTHR43133:SF8">
    <property type="entry name" value="RNA POLYMERASE SIGMA FACTOR HI_1459-RELATED"/>
    <property type="match status" value="1"/>
</dbReference>
<accession>R4T939</accession>
<feature type="domain" description="RNA polymerase sigma-70 region 2" evidence="6">
    <location>
        <begin position="33"/>
        <end position="101"/>
    </location>
</feature>
<dbReference type="GO" id="GO:0006352">
    <property type="term" value="P:DNA-templated transcription initiation"/>
    <property type="evidence" value="ECO:0007669"/>
    <property type="project" value="InterPro"/>
</dbReference>
<dbReference type="HOGENOM" id="CLU_093055_0_0_11"/>
<dbReference type="InterPro" id="IPR014284">
    <property type="entry name" value="RNA_pol_sigma-70_dom"/>
</dbReference>
<dbReference type="GO" id="GO:0003677">
    <property type="term" value="F:DNA binding"/>
    <property type="evidence" value="ECO:0007669"/>
    <property type="project" value="UniProtKB-KW"/>
</dbReference>
<protein>
    <submittedName>
        <fullName evidence="7">RNA polymerase sigma factor</fullName>
    </submittedName>
</protein>
<evidence type="ECO:0000256" key="4">
    <source>
        <dbReference type="ARBA" id="ARBA00023125"/>
    </source>
</evidence>
<dbReference type="Pfam" id="PF04542">
    <property type="entry name" value="Sigma70_r2"/>
    <property type="match status" value="1"/>
</dbReference>
<evidence type="ECO:0000313" key="8">
    <source>
        <dbReference type="Proteomes" id="UP000013968"/>
    </source>
</evidence>
<evidence type="ECO:0000256" key="2">
    <source>
        <dbReference type="ARBA" id="ARBA00023015"/>
    </source>
</evidence>
<dbReference type="SUPFAM" id="SSF88946">
    <property type="entry name" value="Sigma2 domain of RNA polymerase sigma factors"/>
    <property type="match status" value="1"/>
</dbReference>
<proteinExistence type="inferred from homology"/>
<dbReference type="InterPro" id="IPR039425">
    <property type="entry name" value="RNA_pol_sigma-70-like"/>
</dbReference>
<keyword evidence="3" id="KW-0731">Sigma factor</keyword>
<dbReference type="Gene3D" id="1.10.1740.10">
    <property type="match status" value="1"/>
</dbReference>
<comment type="similarity">
    <text evidence="1">Belongs to the sigma-70 factor family. ECF subfamily.</text>
</comment>
<evidence type="ECO:0000256" key="3">
    <source>
        <dbReference type="ARBA" id="ARBA00023082"/>
    </source>
</evidence>
<evidence type="ECO:0000256" key="1">
    <source>
        <dbReference type="ARBA" id="ARBA00010641"/>
    </source>
</evidence>
<dbReference type="NCBIfam" id="TIGR02937">
    <property type="entry name" value="sigma70-ECF"/>
    <property type="match status" value="1"/>
</dbReference>
<dbReference type="KEGG" id="aoi:AORI_4494"/>
<dbReference type="InterPro" id="IPR013324">
    <property type="entry name" value="RNA_pol_sigma_r3/r4-like"/>
</dbReference>
<keyword evidence="2" id="KW-0805">Transcription regulation</keyword>
<keyword evidence="8" id="KW-1185">Reference proteome</keyword>
<dbReference type="PATRIC" id="fig|1156913.3.peg.4574"/>
<keyword evidence="4" id="KW-0238">DNA-binding</keyword>
<dbReference type="GO" id="GO:0016987">
    <property type="term" value="F:sigma factor activity"/>
    <property type="evidence" value="ECO:0007669"/>
    <property type="project" value="UniProtKB-KW"/>
</dbReference>
<evidence type="ECO:0000256" key="5">
    <source>
        <dbReference type="ARBA" id="ARBA00023163"/>
    </source>
</evidence>
<dbReference type="Gene3D" id="1.10.10.10">
    <property type="entry name" value="Winged helix-like DNA-binding domain superfamily/Winged helix DNA-binding domain"/>
    <property type="match status" value="1"/>
</dbReference>
<evidence type="ECO:0000259" key="6">
    <source>
        <dbReference type="Pfam" id="PF04542"/>
    </source>
</evidence>